<reference evidence="2 3" key="1">
    <citation type="submission" date="2018-11" db="EMBL/GenBank/DDBJ databases">
        <title>Draft genome sequence of Ferruginibacter sp. BO-59.</title>
        <authorList>
            <person name="Im W.T."/>
        </authorList>
    </citation>
    <scope>NUCLEOTIDE SEQUENCE [LARGE SCALE GENOMIC DNA]</scope>
    <source>
        <strain evidence="2 3">BO-59</strain>
    </source>
</reference>
<comment type="caution">
    <text evidence="2">The sequence shown here is derived from an EMBL/GenBank/DDBJ whole genome shotgun (WGS) entry which is preliminary data.</text>
</comment>
<dbReference type="AlphaFoldDB" id="A0A3M9NGM5"/>
<dbReference type="Proteomes" id="UP000267223">
    <property type="component" value="Unassembled WGS sequence"/>
</dbReference>
<feature type="signal peptide" evidence="1">
    <location>
        <begin position="1"/>
        <end position="19"/>
    </location>
</feature>
<dbReference type="OrthoDB" id="675874at2"/>
<dbReference type="EMBL" id="RJJR01000008">
    <property type="protein sequence ID" value="RNI36118.1"/>
    <property type="molecule type" value="Genomic_DNA"/>
</dbReference>
<organism evidence="2 3">
    <name type="scientific">Hanamia caeni</name>
    <dbReference type="NCBI Taxonomy" id="2294116"/>
    <lineage>
        <taxon>Bacteria</taxon>
        <taxon>Pseudomonadati</taxon>
        <taxon>Bacteroidota</taxon>
        <taxon>Chitinophagia</taxon>
        <taxon>Chitinophagales</taxon>
        <taxon>Chitinophagaceae</taxon>
        <taxon>Hanamia</taxon>
    </lineage>
</organism>
<evidence type="ECO:0000256" key="1">
    <source>
        <dbReference type="SAM" id="SignalP"/>
    </source>
</evidence>
<proteinExistence type="predicted"/>
<name>A0A3M9NGM5_9BACT</name>
<evidence type="ECO:0008006" key="4">
    <source>
        <dbReference type="Google" id="ProtNLM"/>
    </source>
</evidence>
<keyword evidence="1" id="KW-0732">Signal</keyword>
<evidence type="ECO:0000313" key="3">
    <source>
        <dbReference type="Proteomes" id="UP000267223"/>
    </source>
</evidence>
<keyword evidence="3" id="KW-1185">Reference proteome</keyword>
<protein>
    <recommendedName>
        <fullName evidence="4">Lipocalin-like domain-containing protein</fullName>
    </recommendedName>
</protein>
<evidence type="ECO:0000313" key="2">
    <source>
        <dbReference type="EMBL" id="RNI36118.1"/>
    </source>
</evidence>
<dbReference type="PROSITE" id="PS51257">
    <property type="entry name" value="PROKAR_LIPOPROTEIN"/>
    <property type="match status" value="1"/>
</dbReference>
<accession>A0A3M9NGM5</accession>
<dbReference type="RefSeq" id="WP_123120671.1">
    <property type="nucleotide sequence ID" value="NZ_RJJR01000008.1"/>
</dbReference>
<feature type="chain" id="PRO_5017950744" description="Lipocalin-like domain-containing protein" evidence="1">
    <location>
        <begin position="20"/>
        <end position="151"/>
    </location>
</feature>
<sequence>MKSKKSILSLAIVCAFVFAACKKTDNGPSLTPAQKALTGRVWQLQTLTVPFTSDPTKDSSIIQSCADSALLAFDYYGQFQFADRSKNGCDSSAVPYDKGIWAISSDNDSLLLKGTRTFAWKLEKLNDTLIVATFKDSVSPTEHWLKKITLK</sequence>
<gene>
    <name evidence="2" type="ORF">EFY79_10520</name>
</gene>